<protein>
    <submittedName>
        <fullName evidence="3">Ficolin 1</fullName>
    </submittedName>
</protein>
<evidence type="ECO:0000259" key="2">
    <source>
        <dbReference type="PROSITE" id="PS51406"/>
    </source>
</evidence>
<dbReference type="SUPFAM" id="SSF56496">
    <property type="entry name" value="Fibrinogen C-terminal domain-like"/>
    <property type="match status" value="1"/>
</dbReference>
<feature type="compositionally biased region" description="Basic and acidic residues" evidence="1">
    <location>
        <begin position="14"/>
        <end position="45"/>
    </location>
</feature>
<gene>
    <name evidence="3" type="ORF">PoB_007272500</name>
</gene>
<sequence>MESLESVLKTRVSSLEKDMRRSEKSQKNEEAESGKMHPHSPSDTDRLFIIDTGIENKLNDLDTKLPSLTHSATQPGIPTSTPNDLLFQKKLEQLNVAWQNLSEKIDNISTAVDVLTSTSHSSLSLFQEHMLENTAEHKALWTNLTDGKIERLFSLMKEKLKIYTSQANGSCCTKDILDSVNNLLHKVGQQAPPVKDIISDVAELLNNHTCKRKIIVDQRFTLMIPPIEITRPYLCDQVTDGGGWIVILRRRSRKDNFYRNWHAYKEGFGSVRGKYWLGNEIIHQITTSGKYEVRVDVKVDSYHFQPEEHVYAVYDFFSLDSEIDKYTLRLGEQIDA</sequence>
<proteinExistence type="predicted"/>
<comment type="caution">
    <text evidence="3">The sequence shown here is derived from an EMBL/GenBank/DDBJ whole genome shotgun (WGS) entry which is preliminary data.</text>
</comment>
<accession>A0AAV4DQK1</accession>
<evidence type="ECO:0000313" key="3">
    <source>
        <dbReference type="EMBL" id="GFO46220.1"/>
    </source>
</evidence>
<evidence type="ECO:0000313" key="4">
    <source>
        <dbReference type="Proteomes" id="UP000735302"/>
    </source>
</evidence>
<dbReference type="Gene3D" id="3.90.215.10">
    <property type="entry name" value="Gamma Fibrinogen, chain A, domain 1"/>
    <property type="match status" value="1"/>
</dbReference>
<dbReference type="InterPro" id="IPR036056">
    <property type="entry name" value="Fibrinogen-like_C"/>
</dbReference>
<dbReference type="InterPro" id="IPR002181">
    <property type="entry name" value="Fibrinogen_a/b/g_C_dom"/>
</dbReference>
<dbReference type="InterPro" id="IPR050373">
    <property type="entry name" value="Fibrinogen_C-term_domain"/>
</dbReference>
<feature type="region of interest" description="Disordered" evidence="1">
    <location>
        <begin position="1"/>
        <end position="45"/>
    </location>
</feature>
<dbReference type="PROSITE" id="PS51406">
    <property type="entry name" value="FIBRINOGEN_C_2"/>
    <property type="match status" value="1"/>
</dbReference>
<dbReference type="SMART" id="SM00186">
    <property type="entry name" value="FBG"/>
    <property type="match status" value="1"/>
</dbReference>
<dbReference type="Pfam" id="PF00147">
    <property type="entry name" value="Fibrinogen_C"/>
    <property type="match status" value="1"/>
</dbReference>
<dbReference type="Proteomes" id="UP000735302">
    <property type="component" value="Unassembled WGS sequence"/>
</dbReference>
<keyword evidence="4" id="KW-1185">Reference proteome</keyword>
<feature type="domain" description="Fibrinogen C-terminal" evidence="2">
    <location>
        <begin position="201"/>
        <end position="336"/>
    </location>
</feature>
<organism evidence="3 4">
    <name type="scientific">Plakobranchus ocellatus</name>
    <dbReference type="NCBI Taxonomy" id="259542"/>
    <lineage>
        <taxon>Eukaryota</taxon>
        <taxon>Metazoa</taxon>
        <taxon>Spiralia</taxon>
        <taxon>Lophotrochozoa</taxon>
        <taxon>Mollusca</taxon>
        <taxon>Gastropoda</taxon>
        <taxon>Heterobranchia</taxon>
        <taxon>Euthyneura</taxon>
        <taxon>Panpulmonata</taxon>
        <taxon>Sacoglossa</taxon>
        <taxon>Placobranchoidea</taxon>
        <taxon>Plakobranchidae</taxon>
        <taxon>Plakobranchus</taxon>
    </lineage>
</organism>
<name>A0AAV4DQK1_9GAST</name>
<dbReference type="GO" id="GO:0005615">
    <property type="term" value="C:extracellular space"/>
    <property type="evidence" value="ECO:0007669"/>
    <property type="project" value="TreeGrafter"/>
</dbReference>
<dbReference type="PANTHER" id="PTHR19143">
    <property type="entry name" value="FIBRINOGEN/TENASCIN/ANGIOPOEITIN"/>
    <property type="match status" value="1"/>
</dbReference>
<dbReference type="InterPro" id="IPR014716">
    <property type="entry name" value="Fibrinogen_a/b/g_C_1"/>
</dbReference>
<dbReference type="AlphaFoldDB" id="A0AAV4DQK1"/>
<reference evidence="3 4" key="1">
    <citation type="journal article" date="2021" name="Elife">
        <title>Chloroplast acquisition without the gene transfer in kleptoplastic sea slugs, Plakobranchus ocellatus.</title>
        <authorList>
            <person name="Maeda T."/>
            <person name="Takahashi S."/>
            <person name="Yoshida T."/>
            <person name="Shimamura S."/>
            <person name="Takaki Y."/>
            <person name="Nagai Y."/>
            <person name="Toyoda A."/>
            <person name="Suzuki Y."/>
            <person name="Arimoto A."/>
            <person name="Ishii H."/>
            <person name="Satoh N."/>
            <person name="Nishiyama T."/>
            <person name="Hasebe M."/>
            <person name="Maruyama T."/>
            <person name="Minagawa J."/>
            <person name="Obokata J."/>
            <person name="Shigenobu S."/>
        </authorList>
    </citation>
    <scope>NUCLEOTIDE SEQUENCE [LARGE SCALE GENOMIC DNA]</scope>
</reference>
<dbReference type="EMBL" id="BLXT01008173">
    <property type="protein sequence ID" value="GFO46220.1"/>
    <property type="molecule type" value="Genomic_DNA"/>
</dbReference>
<evidence type="ECO:0000256" key="1">
    <source>
        <dbReference type="SAM" id="MobiDB-lite"/>
    </source>
</evidence>